<dbReference type="SUPFAM" id="SSF51569">
    <property type="entry name" value="Aldolase"/>
    <property type="match status" value="1"/>
</dbReference>
<dbReference type="InterPro" id="IPR013785">
    <property type="entry name" value="Aldolase_TIM"/>
</dbReference>
<sequence>MSMSSKSSQFLRKFASKETKRSISMTCSLASERQFSLNGVFPPLPTPFDQNENVDFDALRKNLSLWEKIPFKGYMVGGSNSELPFVSPAERLSIVKEARKVISDDKLLIGGSTCESTKATCELSEAMAKEGADGVLVLLPFYFKSRMNEAAILDHYTTVADKSPVPVVIYNMPIVTGIDIPISVLTKLSSHPNILGVKDGDVVKLAGIKLATEGQKFEILAGSAGYLLPGILAGCVGGINGLAVVFGEAVCQLHQLAMSRQYEKAIELQMKLIQPDLMLMREYGVPGLKAAMDILGYYGGPPRKPLQPIKEADHGRIRECLIKSGFFKL</sequence>
<proteinExistence type="inferred from homology"/>
<organism evidence="6 7">
    <name type="scientific">Bemisia tabaci</name>
    <name type="common">Sweetpotato whitefly</name>
    <name type="synonym">Aleurodes tabaci</name>
    <dbReference type="NCBI Taxonomy" id="7038"/>
    <lineage>
        <taxon>Eukaryota</taxon>
        <taxon>Metazoa</taxon>
        <taxon>Ecdysozoa</taxon>
        <taxon>Arthropoda</taxon>
        <taxon>Hexapoda</taxon>
        <taxon>Insecta</taxon>
        <taxon>Pterygota</taxon>
        <taxon>Neoptera</taxon>
        <taxon>Paraneoptera</taxon>
        <taxon>Hemiptera</taxon>
        <taxon>Sternorrhyncha</taxon>
        <taxon>Aleyrodoidea</taxon>
        <taxon>Aleyrodidae</taxon>
        <taxon>Aleyrodinae</taxon>
        <taxon>Bemisia</taxon>
    </lineage>
</organism>
<dbReference type="CDD" id="cd00408">
    <property type="entry name" value="DHDPS-like"/>
    <property type="match status" value="1"/>
</dbReference>
<evidence type="ECO:0000256" key="3">
    <source>
        <dbReference type="PIRNR" id="PIRNR001365"/>
    </source>
</evidence>
<evidence type="ECO:0000256" key="1">
    <source>
        <dbReference type="ARBA" id="ARBA00011881"/>
    </source>
</evidence>
<dbReference type="PIRSF" id="PIRSF001365">
    <property type="entry name" value="DHDPS"/>
    <property type="match status" value="1"/>
</dbReference>
<dbReference type="GO" id="GO:0008700">
    <property type="term" value="F:(R,S)-4-hydroxy-2-oxoglutarate aldolase activity"/>
    <property type="evidence" value="ECO:0007669"/>
    <property type="project" value="TreeGrafter"/>
</dbReference>
<dbReference type="PANTHER" id="PTHR12128:SF66">
    <property type="entry name" value="4-HYDROXY-2-OXOGLUTARATE ALDOLASE, MITOCHONDRIAL"/>
    <property type="match status" value="1"/>
</dbReference>
<evidence type="ECO:0000256" key="2">
    <source>
        <dbReference type="ARBA" id="ARBA00023239"/>
    </source>
</evidence>
<feature type="binding site" evidence="5">
    <location>
        <position position="239"/>
    </location>
    <ligand>
        <name>pyruvate</name>
        <dbReference type="ChEBI" id="CHEBI:15361"/>
    </ligand>
</feature>
<feature type="active site" description="Schiff-base intermediate with substrate" evidence="4">
    <location>
        <position position="198"/>
    </location>
</feature>
<name>A0A9P0EWM0_BEMTA</name>
<evidence type="ECO:0008006" key="8">
    <source>
        <dbReference type="Google" id="ProtNLM"/>
    </source>
</evidence>
<dbReference type="GO" id="GO:0005739">
    <property type="term" value="C:mitochondrion"/>
    <property type="evidence" value="ECO:0007669"/>
    <property type="project" value="TreeGrafter"/>
</dbReference>
<evidence type="ECO:0000256" key="5">
    <source>
        <dbReference type="PIRSR" id="PIRSR001365-2"/>
    </source>
</evidence>
<accession>A0A9P0EWM0</accession>
<dbReference type="GO" id="GO:0008840">
    <property type="term" value="F:4-hydroxy-tetrahydrodipicolinate synthase activity"/>
    <property type="evidence" value="ECO:0007669"/>
    <property type="project" value="TreeGrafter"/>
</dbReference>
<dbReference type="InterPro" id="IPR002220">
    <property type="entry name" value="DapA-like"/>
</dbReference>
<gene>
    <name evidence="6" type="ORF">BEMITA_LOCUS1782</name>
</gene>
<dbReference type="PRINTS" id="PR00146">
    <property type="entry name" value="DHPICSNTHASE"/>
</dbReference>
<comment type="similarity">
    <text evidence="3">Belongs to the DapA family.</text>
</comment>
<dbReference type="Gene3D" id="3.20.20.70">
    <property type="entry name" value="Aldolase class I"/>
    <property type="match status" value="1"/>
</dbReference>
<dbReference type="KEGG" id="btab:109033146"/>
<dbReference type="EMBL" id="OU963862">
    <property type="protein sequence ID" value="CAH0382212.1"/>
    <property type="molecule type" value="Genomic_DNA"/>
</dbReference>
<evidence type="ECO:0000313" key="6">
    <source>
        <dbReference type="EMBL" id="CAH0382212.1"/>
    </source>
</evidence>
<keyword evidence="7" id="KW-1185">Reference proteome</keyword>
<dbReference type="Pfam" id="PF00701">
    <property type="entry name" value="DHDPS"/>
    <property type="match status" value="1"/>
</dbReference>
<evidence type="ECO:0000256" key="4">
    <source>
        <dbReference type="PIRSR" id="PIRSR001365-1"/>
    </source>
</evidence>
<dbReference type="PANTHER" id="PTHR12128">
    <property type="entry name" value="DIHYDRODIPICOLINATE SYNTHASE"/>
    <property type="match status" value="1"/>
</dbReference>
<feature type="active site" description="Proton donor/acceptor" evidence="4">
    <location>
        <position position="170"/>
    </location>
</feature>
<protein>
    <recommendedName>
        <fullName evidence="8">Dihydrodipicolinate synthase-like</fullName>
    </recommendedName>
</protein>
<dbReference type="GO" id="GO:0009436">
    <property type="term" value="P:glyoxylate catabolic process"/>
    <property type="evidence" value="ECO:0007669"/>
    <property type="project" value="TreeGrafter"/>
</dbReference>
<keyword evidence="2 3" id="KW-0456">Lyase</keyword>
<comment type="subunit">
    <text evidence="1">Homotetramer.</text>
</comment>
<dbReference type="Proteomes" id="UP001152759">
    <property type="component" value="Chromosome 1"/>
</dbReference>
<dbReference type="SMART" id="SM01130">
    <property type="entry name" value="DHDPS"/>
    <property type="match status" value="1"/>
</dbReference>
<dbReference type="AlphaFoldDB" id="A0A9P0EWM0"/>
<evidence type="ECO:0000313" key="7">
    <source>
        <dbReference type="Proteomes" id="UP001152759"/>
    </source>
</evidence>
<reference evidence="6" key="1">
    <citation type="submission" date="2021-12" db="EMBL/GenBank/DDBJ databases">
        <authorList>
            <person name="King R."/>
        </authorList>
    </citation>
    <scope>NUCLEOTIDE SEQUENCE</scope>
</reference>